<sequence>MGVGYYPLFLRPSPHVWFTKFSDLLTTFGIVPCIVNFTVLTKKTKCGLIILAIYVDDILVIRNDEADISTIKAYMQQHLNIRVCTFVEGNREMKVISSCGRGRPN</sequence>
<organism evidence="2">
    <name type="scientific">Spirodela intermedia</name>
    <name type="common">Intermediate duckweed</name>
    <dbReference type="NCBI Taxonomy" id="51605"/>
    <lineage>
        <taxon>Eukaryota</taxon>
        <taxon>Viridiplantae</taxon>
        <taxon>Streptophyta</taxon>
        <taxon>Embryophyta</taxon>
        <taxon>Tracheophyta</taxon>
        <taxon>Spermatophyta</taxon>
        <taxon>Magnoliopsida</taxon>
        <taxon>Liliopsida</taxon>
        <taxon>Araceae</taxon>
        <taxon>Lemnoideae</taxon>
        <taxon>Spirodela</taxon>
    </lineage>
</organism>
<dbReference type="EMBL" id="CACRZD030000016">
    <property type="protein sequence ID" value="CAA6672109.1"/>
    <property type="molecule type" value="Genomic_DNA"/>
</dbReference>
<evidence type="ECO:0000313" key="3">
    <source>
        <dbReference type="Proteomes" id="UP001189122"/>
    </source>
</evidence>
<gene>
    <name evidence="2" type="ORF">SI7747_16018520</name>
</gene>
<feature type="domain" description="Reverse transcriptase Ty1/copia-type" evidence="1">
    <location>
        <begin position="10"/>
        <end position="83"/>
    </location>
</feature>
<evidence type="ECO:0000313" key="2">
    <source>
        <dbReference type="EMBL" id="CAA2632968.1"/>
    </source>
</evidence>
<dbReference type="InterPro" id="IPR013103">
    <property type="entry name" value="RVT_2"/>
</dbReference>
<name>A0A7I8JPK6_SPIIN</name>
<reference evidence="2 3" key="1">
    <citation type="submission" date="2019-12" db="EMBL/GenBank/DDBJ databases">
        <authorList>
            <person name="Scholz U."/>
            <person name="Mascher M."/>
            <person name="Fiebig A."/>
        </authorList>
    </citation>
    <scope>NUCLEOTIDE SEQUENCE</scope>
</reference>
<dbReference type="Proteomes" id="UP001189122">
    <property type="component" value="Unassembled WGS sequence"/>
</dbReference>
<keyword evidence="3" id="KW-1185">Reference proteome</keyword>
<evidence type="ECO:0000259" key="1">
    <source>
        <dbReference type="Pfam" id="PF07727"/>
    </source>
</evidence>
<protein>
    <recommendedName>
        <fullName evidence="1">Reverse transcriptase Ty1/copia-type domain-containing protein</fullName>
    </recommendedName>
</protein>
<proteinExistence type="predicted"/>
<dbReference type="Pfam" id="PF07727">
    <property type="entry name" value="RVT_2"/>
    <property type="match status" value="1"/>
</dbReference>
<dbReference type="AlphaFoldDB" id="A0A7I8JPK6"/>
<dbReference type="EMBL" id="LR743603">
    <property type="protein sequence ID" value="CAA2632968.1"/>
    <property type="molecule type" value="Genomic_DNA"/>
</dbReference>
<accession>A0A7I8JPK6</accession>